<dbReference type="EMBL" id="MEIV01000076">
    <property type="protein sequence ID" value="PIT60613.1"/>
    <property type="molecule type" value="Genomic_DNA"/>
</dbReference>
<organism evidence="1 2">
    <name type="scientific">Snodgrassella alvi</name>
    <dbReference type="NCBI Taxonomy" id="1196083"/>
    <lineage>
        <taxon>Bacteria</taxon>
        <taxon>Pseudomonadati</taxon>
        <taxon>Pseudomonadota</taxon>
        <taxon>Betaproteobacteria</taxon>
        <taxon>Neisseriales</taxon>
        <taxon>Neisseriaceae</taxon>
        <taxon>Snodgrassella</taxon>
    </lineage>
</organism>
<evidence type="ECO:0000313" key="1">
    <source>
        <dbReference type="EMBL" id="PIT60613.1"/>
    </source>
</evidence>
<protein>
    <submittedName>
        <fullName evidence="1">Uncharacterized protein</fullName>
    </submittedName>
</protein>
<sequence length="83" mass="9683">MHINGQSIDTKYIRKINNSSNWNKDRAFVKALYKFHFTIFRIGTLMYKSNFAGLKRTVDGKGLHDTHLHSEAFNFASIKKVTY</sequence>
<dbReference type="Proteomes" id="UP000231094">
    <property type="component" value="Unassembled WGS sequence"/>
</dbReference>
<accession>A0A2N9Y1Q9</accession>
<dbReference type="AlphaFoldDB" id="A0A2N9Y1Q9"/>
<evidence type="ECO:0000313" key="2">
    <source>
        <dbReference type="Proteomes" id="UP000231094"/>
    </source>
</evidence>
<proteinExistence type="predicted"/>
<name>A0A2N9Y1Q9_9NEIS</name>
<gene>
    <name evidence="1" type="ORF">BHC47_08465</name>
</gene>
<reference evidence="1 2" key="1">
    <citation type="journal article" date="2017" name="MBio">
        <title>Type VI secretion-mediated competition in the bee gut microbiome.</title>
        <authorList>
            <person name="Steele M.I."/>
            <person name="Kwong W.K."/>
            <person name="Powell J.E."/>
            <person name="Whiteley M."/>
            <person name="Moran N.A."/>
        </authorList>
    </citation>
    <scope>NUCLEOTIDE SEQUENCE [LARGE SCALE GENOMIC DNA]</scope>
    <source>
        <strain evidence="1 2">PEB0171</strain>
    </source>
</reference>
<comment type="caution">
    <text evidence="1">The sequence shown here is derived from an EMBL/GenBank/DDBJ whole genome shotgun (WGS) entry which is preliminary data.</text>
</comment>